<evidence type="ECO:0000313" key="3">
    <source>
        <dbReference type="Proteomes" id="UP000051124"/>
    </source>
</evidence>
<dbReference type="SUPFAM" id="SSF63446">
    <property type="entry name" value="Type I dockerin domain"/>
    <property type="match status" value="1"/>
</dbReference>
<accession>A0A0S7WI16</accession>
<protein>
    <recommendedName>
        <fullName evidence="1">Dockerin domain-containing protein</fullName>
    </recommendedName>
</protein>
<dbReference type="EMBL" id="LIZT01000041">
    <property type="protein sequence ID" value="KPJ49813.1"/>
    <property type="molecule type" value="Genomic_DNA"/>
</dbReference>
<dbReference type="Gene3D" id="2.60.120.200">
    <property type="match status" value="1"/>
</dbReference>
<dbReference type="InterPro" id="IPR036439">
    <property type="entry name" value="Dockerin_dom_sf"/>
</dbReference>
<reference evidence="2 3" key="1">
    <citation type="journal article" date="2015" name="Microbiome">
        <title>Genomic resolution of linkages in carbon, nitrogen, and sulfur cycling among widespread estuary sediment bacteria.</title>
        <authorList>
            <person name="Baker B.J."/>
            <person name="Lazar C.S."/>
            <person name="Teske A.P."/>
            <person name="Dick G.J."/>
        </authorList>
    </citation>
    <scope>NUCLEOTIDE SEQUENCE [LARGE SCALE GENOMIC DNA]</scope>
    <source>
        <strain evidence="2">DG_26</strain>
    </source>
</reference>
<organism evidence="2 3">
    <name type="scientific">candidate division TA06 bacterium DG_26</name>
    <dbReference type="NCBI Taxonomy" id="1703771"/>
    <lineage>
        <taxon>Bacteria</taxon>
        <taxon>Bacteria division TA06</taxon>
    </lineage>
</organism>
<comment type="caution">
    <text evidence="2">The sequence shown here is derived from an EMBL/GenBank/DDBJ whole genome shotgun (WGS) entry which is preliminary data.</text>
</comment>
<dbReference type="Gene3D" id="2.60.40.10">
    <property type="entry name" value="Immunoglobulins"/>
    <property type="match status" value="1"/>
</dbReference>
<dbReference type="InterPro" id="IPR016134">
    <property type="entry name" value="Dockerin_dom"/>
</dbReference>
<gene>
    <name evidence="2" type="ORF">AMJ40_04655</name>
</gene>
<dbReference type="Proteomes" id="UP000051124">
    <property type="component" value="Unassembled WGS sequence"/>
</dbReference>
<sequence>MYHRFGWLIGCVLLLSVSSMLDIPMFAVSSSWAQRGPCDVGPTSIISPPGIVYAESTYTPSAIIKNFGTGPADSIPVVCTINSYADTVEILNIPGLESVTVNFANWTVPDTGLYIGSYRVHVFTEAAADTDSTNDELAKSVFIVTDTLIIVSSSGFTNSTVRVPLRLVNPYHTLGGIAVGVFLNTPGVAAFTGADYSNSAISYWEWLEQDVLSPTTIYLDAIAETGAEPITPPLQPSSEERLLCELLVQIDPDAPGTILPYDWSEYNDDFGQKRWVRYETNPRTDDACASVSAEVGPRNSDWLITPKLFVTSGDSLTFWYRAENGGYPESVEVRLSYIVDIDSFTAILWGANVTNTEYVRQKINLTPYAGDSVYIGFVYRSQDKQRLYIDDVTGPDLSEGFERASTMVSFSVTSFLVDSTGYYYYLPTKYPGVLYVEGGLCGDANGDGRITIADATYLVAFIYRGGPGPIGQGDVNLDGRVTIADATYIVAFVYRGGPAPCEPGDLLNLHRKGGEKK</sequence>
<dbReference type="GO" id="GO:0000272">
    <property type="term" value="P:polysaccharide catabolic process"/>
    <property type="evidence" value="ECO:0007669"/>
    <property type="project" value="InterPro"/>
</dbReference>
<dbReference type="AlphaFoldDB" id="A0A0S7WI16"/>
<dbReference type="Pfam" id="PF00404">
    <property type="entry name" value="Dockerin_1"/>
    <property type="match status" value="1"/>
</dbReference>
<dbReference type="InterPro" id="IPR002105">
    <property type="entry name" value="Dockerin_1_rpt"/>
</dbReference>
<dbReference type="GO" id="GO:0004553">
    <property type="term" value="F:hydrolase activity, hydrolyzing O-glycosyl compounds"/>
    <property type="evidence" value="ECO:0007669"/>
    <property type="project" value="InterPro"/>
</dbReference>
<dbReference type="PROSITE" id="PS51766">
    <property type="entry name" value="DOCKERIN"/>
    <property type="match status" value="1"/>
</dbReference>
<dbReference type="InterPro" id="IPR013783">
    <property type="entry name" value="Ig-like_fold"/>
</dbReference>
<name>A0A0S7WI16_UNCT6</name>
<dbReference type="NCBIfam" id="NF038128">
    <property type="entry name" value="choice_anch_J"/>
    <property type="match status" value="1"/>
</dbReference>
<feature type="domain" description="Dockerin" evidence="1">
    <location>
        <begin position="437"/>
        <end position="499"/>
    </location>
</feature>
<evidence type="ECO:0000259" key="1">
    <source>
        <dbReference type="PROSITE" id="PS51766"/>
    </source>
</evidence>
<dbReference type="Gene3D" id="1.10.1330.10">
    <property type="entry name" value="Dockerin domain"/>
    <property type="match status" value="1"/>
</dbReference>
<proteinExistence type="predicted"/>
<evidence type="ECO:0000313" key="2">
    <source>
        <dbReference type="EMBL" id="KPJ49813.1"/>
    </source>
</evidence>
<dbReference type="CDD" id="cd14256">
    <property type="entry name" value="Dockerin_I"/>
    <property type="match status" value="1"/>
</dbReference>